<accession>A0A6J3DUJ5</accession>
<feature type="region of interest" description="Disordered" evidence="4">
    <location>
        <begin position="463"/>
        <end position="562"/>
    </location>
</feature>
<feature type="compositionally biased region" description="Pro residues" evidence="4">
    <location>
        <begin position="1"/>
        <end position="17"/>
    </location>
</feature>
<feature type="compositionally biased region" description="Pro residues" evidence="4">
    <location>
        <begin position="553"/>
        <end position="562"/>
    </location>
</feature>
<dbReference type="CTD" id="54540"/>
<evidence type="ECO:0000256" key="3">
    <source>
        <dbReference type="ARBA" id="ARBA00023054"/>
    </source>
</evidence>
<feature type="region of interest" description="Disordered" evidence="4">
    <location>
        <begin position="686"/>
        <end position="707"/>
    </location>
</feature>
<feature type="compositionally biased region" description="Basic and acidic residues" evidence="4">
    <location>
        <begin position="741"/>
        <end position="758"/>
    </location>
</feature>
<feature type="region of interest" description="Disordered" evidence="4">
    <location>
        <begin position="583"/>
        <end position="648"/>
    </location>
</feature>
<sequence length="1139" mass="119041">MARPGALPPPPPPPGSLSPPLADGAGRHRAPPGGVTGRCPPTFGSTAAGTRPDGPRRTPARHARPGPRAGTRGLPGARTRRVAAAPVEPPPAAGRRPGARRCPLGKWRRRLRLAGAPPRAGAGRAAPPYWLLSCLRRARAGLAMTRRRNKAAAAPGGSATRRERPGGAVGATPAAPAPTPPPPPPPTSSSSSSSSSSSTEPPAPSEVVAAAGGSAEPGRAAPQGLPTANQSVQTCCLLCHRERKDWGGPSHNGLVSPGERLPPDFVPTLVQNLLGEMPLWICQSCQKSVEEEERRAVQEQALAVSLSHTSCKSQSCGGGSHSSSSSTSSSSSSCHGNSGDWDPSSFLSAHKLSGLWNSPHTNGAAQGSPLGAPPAALGDKHPSLALSPECVSQAPAVAPGLKGCPYSHAASPAAGSAAPGSPLPTSLDFCKTLPKQFKSMCRRATPPGACLLRFCPPAGEAFHSSEHHQHSDLTAPPNSPTGLPSQPPALVPPKQPPAHPGPFGSPPHVPPGSSPQPALFPAPSVQAAAPKPASEPPPAGVASHGPGSCKSPHLPPANVPLLKMPPPLSGCAHPCNGHCSTSLIPPPASHQLPGTNRDPSCKGHKFPNGTGCHPPQPCEADEGLGEDEDSSSERSSCTSSSTNQKDGKFCDCCYCEFFGHNAPPAAPTSRNYAEIREKLRSRLTKRKEELPQKLGHNSSSGEPAVDHRNVDELLDYINSTEPKPLNSAKAAKRARHKQKKKEKEKAQLEAEAQKRAERAPAASQSREPAEEKLLEWPELELERVNSFLSSRLQEIKNTIKDSIRASFSVYDLNLDVNDFPKKAAVLEQKNLLSHLNGSSDLQDIDLALAPLSLGPAKSHALLRGELGPRWGEGPGEPPPPAPPAENGVVKRLSAVPSLSRMIWVQSKATDSAVDGSGLSPEPKEGPQPKGLEPAEQAPAGGRQRKNKRQSGQAKKGDGAAAVPGGQARLESPGAKGQVLGTKHPSKPGAAEPQRAGGCTEALEGSKGQPWGCGGARQEKERSGDWKGRRGEGKAELQDPAPPPSAVPGDRQLPHPTARRGSPQPKGKSRKSRNKVEKSSTSIDDVFLPKDLDGVEMDETDREVEYFKRFCLDSAKQTRQKVAVNWTNFTLKKTTSSAAQ</sequence>
<feature type="compositionally biased region" description="Basic residues" evidence="4">
    <location>
        <begin position="730"/>
        <end position="740"/>
    </location>
</feature>
<dbReference type="AlphaFoldDB" id="A0A6J3DUJ5"/>
<keyword evidence="6" id="KW-1185">Reference proteome</keyword>
<gene>
    <name evidence="7" type="primary">FAM193B</name>
</gene>
<feature type="region of interest" description="Disordered" evidence="4">
    <location>
        <begin position="907"/>
        <end position="1085"/>
    </location>
</feature>
<evidence type="ECO:0000313" key="7">
    <source>
        <dbReference type="RefSeq" id="XP_032053023.1"/>
    </source>
</evidence>
<evidence type="ECO:0000259" key="5">
    <source>
        <dbReference type="Pfam" id="PF15914"/>
    </source>
</evidence>
<dbReference type="InterPro" id="IPR031802">
    <property type="entry name" value="FAM193_C"/>
</dbReference>
<dbReference type="InParanoid" id="A0A6J3DUJ5"/>
<feature type="compositionally biased region" description="Low complexity" evidence="4">
    <location>
        <begin position="188"/>
        <end position="218"/>
    </location>
</feature>
<feature type="compositionally biased region" description="Basic and acidic residues" evidence="4">
    <location>
        <begin position="1016"/>
        <end position="1036"/>
    </location>
</feature>
<feature type="region of interest" description="Disordered" evidence="4">
    <location>
        <begin position="865"/>
        <end position="887"/>
    </location>
</feature>
<feature type="region of interest" description="Disordered" evidence="4">
    <location>
        <begin position="357"/>
        <end position="379"/>
    </location>
</feature>
<dbReference type="InterPro" id="IPR029717">
    <property type="entry name" value="FAM193"/>
</dbReference>
<proteinExistence type="inferred from homology"/>
<keyword evidence="2" id="KW-0597">Phosphoprotein</keyword>
<dbReference type="GO" id="GO:0005634">
    <property type="term" value="C:nucleus"/>
    <property type="evidence" value="ECO:0007669"/>
    <property type="project" value="TreeGrafter"/>
</dbReference>
<dbReference type="GeneID" id="116494969"/>
<reference evidence="7" key="1">
    <citation type="submission" date="2025-08" db="UniProtKB">
        <authorList>
            <consortium name="RefSeq"/>
        </authorList>
    </citation>
    <scope>IDENTIFICATION</scope>
    <source>
        <tissue evidence="7">Lung</tissue>
    </source>
</reference>
<evidence type="ECO:0000256" key="2">
    <source>
        <dbReference type="ARBA" id="ARBA00022553"/>
    </source>
</evidence>
<feature type="region of interest" description="Disordered" evidence="4">
    <location>
        <begin position="719"/>
        <end position="770"/>
    </location>
</feature>
<dbReference type="RefSeq" id="XP_032053023.1">
    <property type="nucleotide sequence ID" value="XM_032197132.1"/>
</dbReference>
<dbReference type="PANTHER" id="PTHR15109">
    <property type="entry name" value="AGAP004327-PA"/>
    <property type="match status" value="1"/>
</dbReference>
<feature type="compositionally biased region" description="Pro residues" evidence="4">
    <location>
        <begin position="485"/>
        <end position="520"/>
    </location>
</feature>
<dbReference type="KEGG" id="aful:116494969"/>
<name>A0A6J3DUJ5_AYTFU</name>
<dbReference type="Proteomes" id="UP000504639">
    <property type="component" value="Chromosome 14"/>
</dbReference>
<dbReference type="GO" id="GO:0005737">
    <property type="term" value="C:cytoplasm"/>
    <property type="evidence" value="ECO:0007669"/>
    <property type="project" value="TreeGrafter"/>
</dbReference>
<dbReference type="PANTHER" id="PTHR15109:SF3">
    <property type="entry name" value="PROTEIN FAM193B"/>
    <property type="match status" value="1"/>
</dbReference>
<dbReference type="Pfam" id="PF15914">
    <property type="entry name" value="FAM193_C"/>
    <property type="match status" value="1"/>
</dbReference>
<feature type="compositionally biased region" description="Pro residues" evidence="4">
    <location>
        <begin position="175"/>
        <end position="187"/>
    </location>
</feature>
<evidence type="ECO:0000256" key="4">
    <source>
        <dbReference type="SAM" id="MobiDB-lite"/>
    </source>
</evidence>
<feature type="compositionally biased region" description="Low complexity" evidence="4">
    <location>
        <begin position="633"/>
        <end position="642"/>
    </location>
</feature>
<feature type="compositionally biased region" description="Acidic residues" evidence="4">
    <location>
        <begin position="619"/>
        <end position="630"/>
    </location>
</feature>
<keyword evidence="3" id="KW-0175">Coiled coil</keyword>
<protein>
    <submittedName>
        <fullName evidence="7">LOW QUALITY PROTEIN: protein FAM193B</fullName>
    </submittedName>
</protein>
<feature type="region of interest" description="Disordered" evidence="4">
    <location>
        <begin position="145"/>
        <end position="226"/>
    </location>
</feature>
<feature type="region of interest" description="Disordered" evidence="4">
    <location>
        <begin position="310"/>
        <end position="335"/>
    </location>
</feature>
<feature type="region of interest" description="Disordered" evidence="4">
    <location>
        <begin position="1"/>
        <end position="106"/>
    </location>
</feature>
<evidence type="ECO:0000313" key="6">
    <source>
        <dbReference type="Proteomes" id="UP000504639"/>
    </source>
</evidence>
<comment type="similarity">
    <text evidence="1">Belongs to the FAM193 family.</text>
</comment>
<feature type="domain" description="FAM193 C-terminal" evidence="5">
    <location>
        <begin position="1083"/>
        <end position="1136"/>
    </location>
</feature>
<evidence type="ECO:0000256" key="1">
    <source>
        <dbReference type="ARBA" id="ARBA00009689"/>
    </source>
</evidence>
<organism evidence="6 7">
    <name type="scientific">Aythya fuligula</name>
    <name type="common">Tufted duck</name>
    <name type="synonym">Anas fuligula</name>
    <dbReference type="NCBI Taxonomy" id="219594"/>
    <lineage>
        <taxon>Eukaryota</taxon>
        <taxon>Metazoa</taxon>
        <taxon>Chordata</taxon>
        <taxon>Craniata</taxon>
        <taxon>Vertebrata</taxon>
        <taxon>Euteleostomi</taxon>
        <taxon>Archelosauria</taxon>
        <taxon>Archosauria</taxon>
        <taxon>Dinosauria</taxon>
        <taxon>Saurischia</taxon>
        <taxon>Theropoda</taxon>
        <taxon>Coelurosauria</taxon>
        <taxon>Aves</taxon>
        <taxon>Neognathae</taxon>
        <taxon>Galloanserae</taxon>
        <taxon>Anseriformes</taxon>
        <taxon>Anatidae</taxon>
        <taxon>Aythyinae</taxon>
        <taxon>Aythya</taxon>
    </lineage>
</organism>
<feature type="compositionally biased region" description="Low complexity" evidence="4">
    <location>
        <begin position="93"/>
        <end position="102"/>
    </location>
</feature>